<dbReference type="PROSITE" id="PS00616">
    <property type="entry name" value="HIS_ACID_PHOSPHAT_1"/>
    <property type="match status" value="1"/>
</dbReference>
<proteinExistence type="inferred from homology"/>
<dbReference type="AlphaFoldDB" id="A0A8K0FZB8"/>
<comment type="caution">
    <text evidence="3">The sequence shown here is derived from an EMBL/GenBank/DDBJ whole genome shotgun (WGS) entry which is preliminary data.</text>
</comment>
<dbReference type="InterPro" id="IPR050645">
    <property type="entry name" value="Histidine_acid_phosphatase"/>
</dbReference>
<reference evidence="3" key="1">
    <citation type="submission" date="2019-08" db="EMBL/GenBank/DDBJ databases">
        <title>The genome of the North American firefly Photinus pyralis.</title>
        <authorList>
            <consortium name="Photinus pyralis genome working group"/>
            <person name="Fallon T.R."/>
            <person name="Sander Lower S.E."/>
            <person name="Weng J.-K."/>
        </authorList>
    </citation>
    <scope>NUCLEOTIDE SEQUENCE</scope>
    <source>
        <strain evidence="3">TRF0915ILg1</strain>
        <tissue evidence="3">Whole body</tissue>
    </source>
</reference>
<name>A0A8K0FZB8_IGNLU</name>
<dbReference type="PANTHER" id="PTHR11567">
    <property type="entry name" value="ACID PHOSPHATASE-RELATED"/>
    <property type="match status" value="1"/>
</dbReference>
<sequence length="389" mass="44301">MPKKSLIIGMLVGAGILIAIIAISVHASADDNTKDLKLVHIIFRHGIRTPASTYPNDPYINDTFYPTGWGQVTNQGKLQLYQHGRFLRERYGKFLCTHYSPDIYYVQATDVDRTKVTAQCINSGLWPPEGDQKWGPLDWQPIPVHSEPLGTDNLLLVRRPCAQYSLELERLMKSPEIQEKLSRYTEVFEAVEKHTGKEIKTFEDAQDVFTTLMAEEAFNLTLPDWTKDYYPDKLLEPTIFSYILNAYNDKLNRLKGGVFLKKLLNDWKSAADGTLKPKDRKAFLYIGHDSTIVNILSALKVWDPQIPGFAINILMEFSQDKITKEYGLELFLRNSTSDATPIPLRIPNCELFCPLQRLVTLIEPVIPQDWEEECKSDDPNYVPPPPGGP</sequence>
<dbReference type="EMBL" id="VTPC01091049">
    <property type="protein sequence ID" value="KAF2879959.1"/>
    <property type="molecule type" value="Genomic_DNA"/>
</dbReference>
<dbReference type="InterPro" id="IPR029033">
    <property type="entry name" value="His_PPase_superfam"/>
</dbReference>
<evidence type="ECO:0000313" key="3">
    <source>
        <dbReference type="EMBL" id="KAF2879959.1"/>
    </source>
</evidence>
<protein>
    <recommendedName>
        <fullName evidence="5">Acid phosphatase</fullName>
    </recommendedName>
</protein>
<evidence type="ECO:0000256" key="1">
    <source>
        <dbReference type="ARBA" id="ARBA00000032"/>
    </source>
</evidence>
<comment type="catalytic activity">
    <reaction evidence="1">
        <text>a phosphate monoester + H2O = an alcohol + phosphate</text>
        <dbReference type="Rhea" id="RHEA:15017"/>
        <dbReference type="ChEBI" id="CHEBI:15377"/>
        <dbReference type="ChEBI" id="CHEBI:30879"/>
        <dbReference type="ChEBI" id="CHEBI:43474"/>
        <dbReference type="ChEBI" id="CHEBI:67140"/>
        <dbReference type="EC" id="3.1.3.2"/>
    </reaction>
</comment>
<dbReference type="Proteomes" id="UP000801492">
    <property type="component" value="Unassembled WGS sequence"/>
</dbReference>
<dbReference type="SUPFAM" id="SSF53254">
    <property type="entry name" value="Phosphoglycerate mutase-like"/>
    <property type="match status" value="1"/>
</dbReference>
<accession>A0A8K0FZB8</accession>
<organism evidence="3 4">
    <name type="scientific">Ignelater luminosus</name>
    <name type="common">Cucubano</name>
    <name type="synonym">Pyrophorus luminosus</name>
    <dbReference type="NCBI Taxonomy" id="2038154"/>
    <lineage>
        <taxon>Eukaryota</taxon>
        <taxon>Metazoa</taxon>
        <taxon>Ecdysozoa</taxon>
        <taxon>Arthropoda</taxon>
        <taxon>Hexapoda</taxon>
        <taxon>Insecta</taxon>
        <taxon>Pterygota</taxon>
        <taxon>Neoptera</taxon>
        <taxon>Endopterygota</taxon>
        <taxon>Coleoptera</taxon>
        <taxon>Polyphaga</taxon>
        <taxon>Elateriformia</taxon>
        <taxon>Elateroidea</taxon>
        <taxon>Elateridae</taxon>
        <taxon>Agrypninae</taxon>
        <taxon>Pyrophorini</taxon>
        <taxon>Ignelater</taxon>
    </lineage>
</organism>
<evidence type="ECO:0000313" key="4">
    <source>
        <dbReference type="Proteomes" id="UP000801492"/>
    </source>
</evidence>
<dbReference type="CDD" id="cd07061">
    <property type="entry name" value="HP_HAP_like"/>
    <property type="match status" value="1"/>
</dbReference>
<gene>
    <name evidence="3" type="ORF">ILUMI_26214</name>
</gene>
<dbReference type="Pfam" id="PF00328">
    <property type="entry name" value="His_Phos_2"/>
    <property type="match status" value="1"/>
</dbReference>
<dbReference type="InterPro" id="IPR033379">
    <property type="entry name" value="Acid_Pase_AS"/>
</dbReference>
<dbReference type="Gene3D" id="3.40.50.1240">
    <property type="entry name" value="Phosphoglycerate mutase-like"/>
    <property type="match status" value="1"/>
</dbReference>
<dbReference type="GO" id="GO:0003993">
    <property type="term" value="F:acid phosphatase activity"/>
    <property type="evidence" value="ECO:0007669"/>
    <property type="project" value="UniProtKB-EC"/>
</dbReference>
<evidence type="ECO:0008006" key="5">
    <source>
        <dbReference type="Google" id="ProtNLM"/>
    </source>
</evidence>
<dbReference type="OrthoDB" id="5821688at2759"/>
<keyword evidence="4" id="KW-1185">Reference proteome</keyword>
<comment type="similarity">
    <text evidence="2">Belongs to the histidine acid phosphatase family.</text>
</comment>
<dbReference type="InterPro" id="IPR000560">
    <property type="entry name" value="His_Pase_clade-2"/>
</dbReference>
<dbReference type="PANTHER" id="PTHR11567:SF205">
    <property type="entry name" value="GH28721P-RELATED"/>
    <property type="match status" value="1"/>
</dbReference>
<evidence type="ECO:0000256" key="2">
    <source>
        <dbReference type="ARBA" id="ARBA00005375"/>
    </source>
</evidence>